<evidence type="ECO:0000256" key="6">
    <source>
        <dbReference type="RuleBase" id="RU003567"/>
    </source>
</evidence>
<evidence type="ECO:0000256" key="1">
    <source>
        <dbReference type="ARBA" id="ARBA00007039"/>
    </source>
</evidence>
<dbReference type="PANTHER" id="PTHR10381">
    <property type="entry name" value="ATP-DEPENDENT CLP PROTEASE PROTEOLYTIC SUBUNIT"/>
    <property type="match status" value="1"/>
</dbReference>
<dbReference type="PRINTS" id="PR00127">
    <property type="entry name" value="CLPPROTEASEP"/>
</dbReference>
<keyword evidence="4" id="KW-0378">Hydrolase</keyword>
<evidence type="ECO:0000256" key="3">
    <source>
        <dbReference type="ARBA" id="ARBA00022670"/>
    </source>
</evidence>
<dbReference type="InterPro" id="IPR023562">
    <property type="entry name" value="ClpP/TepA"/>
</dbReference>
<dbReference type="CDD" id="cd07016">
    <property type="entry name" value="S14_ClpP_1"/>
    <property type="match status" value="1"/>
</dbReference>
<keyword evidence="8" id="KW-1185">Reference proteome</keyword>
<organism evidence="7 8">
    <name type="scientific">Brevibacterium gallinarum</name>
    <dbReference type="NCBI Taxonomy" id="2762220"/>
    <lineage>
        <taxon>Bacteria</taxon>
        <taxon>Bacillati</taxon>
        <taxon>Actinomycetota</taxon>
        <taxon>Actinomycetes</taxon>
        <taxon>Micrococcales</taxon>
        <taxon>Brevibacteriaceae</taxon>
        <taxon>Brevibacterium</taxon>
    </lineage>
</organism>
<name>A0ABR8WQM4_9MICO</name>
<evidence type="ECO:0000256" key="4">
    <source>
        <dbReference type="ARBA" id="ARBA00022801"/>
    </source>
</evidence>
<dbReference type="PANTHER" id="PTHR10381:SF70">
    <property type="entry name" value="ATP-DEPENDENT CLP PROTEASE PROTEOLYTIC SUBUNIT"/>
    <property type="match status" value="1"/>
</dbReference>
<dbReference type="GO" id="GO:0006508">
    <property type="term" value="P:proteolysis"/>
    <property type="evidence" value="ECO:0007669"/>
    <property type="project" value="UniProtKB-KW"/>
</dbReference>
<dbReference type="SUPFAM" id="SSF52096">
    <property type="entry name" value="ClpP/crotonase"/>
    <property type="match status" value="1"/>
</dbReference>
<reference evidence="7 8" key="1">
    <citation type="submission" date="2020-08" db="EMBL/GenBank/DDBJ databases">
        <title>A Genomic Blueprint of the Chicken Gut Microbiome.</title>
        <authorList>
            <person name="Gilroy R."/>
            <person name="Ravi A."/>
            <person name="Getino M."/>
            <person name="Pursley I."/>
            <person name="Horton D.L."/>
            <person name="Alikhan N.-F."/>
            <person name="Baker D."/>
            <person name="Gharbi K."/>
            <person name="Hall N."/>
            <person name="Watson M."/>
            <person name="Adriaenssens E.M."/>
            <person name="Foster-Nyarko E."/>
            <person name="Jarju S."/>
            <person name="Secka A."/>
            <person name="Antonio M."/>
            <person name="Oren A."/>
            <person name="Chaudhuri R."/>
            <person name="La Ragione R.M."/>
            <person name="Hildebrand F."/>
            <person name="Pallen M.J."/>
        </authorList>
    </citation>
    <scope>NUCLEOTIDE SEQUENCE [LARGE SCALE GENOMIC DNA]</scope>
    <source>
        <strain evidence="7 8">Re57</strain>
    </source>
</reference>
<comment type="caution">
    <text evidence="7">The sequence shown here is derived from an EMBL/GenBank/DDBJ whole genome shotgun (WGS) entry which is preliminary data.</text>
</comment>
<gene>
    <name evidence="7" type="ORF">H9634_01105</name>
</gene>
<sequence>MHRRLPVNADVPDWYALSAQTSKGKKRADVYLYEAIGGWFGVDARSFVDQLRNLDVDTINLYVNSPGGDVFDGIAIYNALRRHKAKVHAVVDGIAASAASFIVQAADTVVMNRGATMMIHDAWGFCLGNASDMADTASMLNKASDSIADIYAARTGVDAAQWRDAMREENWYTADEAVTAKLADRVDEDHDEDEAAAKASFDLSMFAHAGRDAAPEPFIPTNSPTKGARPVPGETYKNHLAAAVIAAKQPPAEPVEINEKGADSMSDTLLQEIGNRLGIPAGTDLTEETALAALDEALKERADDQPAASIPDGTVLLDSAEHDRLRRESGELAAIRQAREVEAREQRVDAAIADGKIPPARRDHWLAQLAADAGAADVLDALAPGTIPTTPAGFTGGIDESTDEDLTYAKLYTKEA</sequence>
<evidence type="ECO:0000313" key="7">
    <source>
        <dbReference type="EMBL" id="MBD8019382.1"/>
    </source>
</evidence>
<dbReference type="RefSeq" id="WP_191724984.1">
    <property type="nucleotide sequence ID" value="NZ_JACSPY010000001.1"/>
</dbReference>
<keyword evidence="2" id="KW-0963">Cytoplasm</keyword>
<proteinExistence type="inferred from homology"/>
<evidence type="ECO:0000256" key="5">
    <source>
        <dbReference type="ARBA" id="ARBA00022825"/>
    </source>
</evidence>
<dbReference type="Pfam" id="PF00574">
    <property type="entry name" value="CLP_protease"/>
    <property type="match status" value="1"/>
</dbReference>
<evidence type="ECO:0000313" key="8">
    <source>
        <dbReference type="Proteomes" id="UP000651517"/>
    </source>
</evidence>
<dbReference type="Gene3D" id="3.90.226.10">
    <property type="entry name" value="2-enoyl-CoA Hydratase, Chain A, domain 1"/>
    <property type="match status" value="1"/>
</dbReference>
<keyword evidence="3 7" id="KW-0645">Protease</keyword>
<protein>
    <recommendedName>
        <fullName evidence="6">ATP-dependent Clp protease proteolytic subunit</fullName>
    </recommendedName>
</protein>
<dbReference type="InterPro" id="IPR029045">
    <property type="entry name" value="ClpP/crotonase-like_dom_sf"/>
</dbReference>
<dbReference type="InterPro" id="IPR001907">
    <property type="entry name" value="ClpP"/>
</dbReference>
<keyword evidence="5" id="KW-0720">Serine protease</keyword>
<dbReference type="NCBIfam" id="NF045542">
    <property type="entry name" value="Clp_rel_HeadMat"/>
    <property type="match status" value="1"/>
</dbReference>
<dbReference type="Proteomes" id="UP000651517">
    <property type="component" value="Unassembled WGS sequence"/>
</dbReference>
<dbReference type="GO" id="GO:0008233">
    <property type="term" value="F:peptidase activity"/>
    <property type="evidence" value="ECO:0007669"/>
    <property type="project" value="UniProtKB-KW"/>
</dbReference>
<accession>A0ABR8WQM4</accession>
<evidence type="ECO:0000256" key="2">
    <source>
        <dbReference type="ARBA" id="ARBA00022490"/>
    </source>
</evidence>
<dbReference type="EMBL" id="JACSPY010000001">
    <property type="protein sequence ID" value="MBD8019382.1"/>
    <property type="molecule type" value="Genomic_DNA"/>
</dbReference>
<comment type="similarity">
    <text evidence="1 6">Belongs to the peptidase S14 family.</text>
</comment>